<proteinExistence type="inferred from homology"/>
<feature type="signal peptide" evidence="7">
    <location>
        <begin position="1"/>
        <end position="18"/>
    </location>
</feature>
<dbReference type="AlphaFoldDB" id="A0A060PRK5"/>
<dbReference type="Pfam" id="PF00194">
    <property type="entry name" value="Carb_anhydrase"/>
    <property type="match status" value="1"/>
</dbReference>
<dbReference type="CDD" id="cd03124">
    <property type="entry name" value="alpha_CA_prokaryotic_like"/>
    <property type="match status" value="1"/>
</dbReference>
<name>A0A060PRK5_HELPX</name>
<dbReference type="EMBL" id="AP014523">
    <property type="protein sequence ID" value="BAO97200.1"/>
    <property type="molecule type" value="Genomic_DNA"/>
</dbReference>
<dbReference type="GO" id="GO:0008270">
    <property type="term" value="F:zinc ion binding"/>
    <property type="evidence" value="ECO:0007669"/>
    <property type="project" value="InterPro"/>
</dbReference>
<dbReference type="RefSeq" id="WP_041049727.1">
    <property type="nucleotide sequence ID" value="NZ_AP014523.1"/>
</dbReference>
<dbReference type="SMART" id="SM01057">
    <property type="entry name" value="Carb_anhydrase"/>
    <property type="match status" value="1"/>
</dbReference>
<dbReference type="Gene3D" id="3.10.200.10">
    <property type="entry name" value="Alpha carbonic anhydrase"/>
    <property type="match status" value="1"/>
</dbReference>
<keyword evidence="4" id="KW-0862">Zinc</keyword>
<protein>
    <recommendedName>
        <fullName evidence="2">carbonic anhydrase</fullName>
        <ecNumber evidence="2">4.2.1.1</ecNumber>
    </recommendedName>
</protein>
<evidence type="ECO:0000256" key="6">
    <source>
        <dbReference type="ARBA" id="ARBA00048348"/>
    </source>
</evidence>
<feature type="domain" description="Alpha-carbonic anhydrase" evidence="8">
    <location>
        <begin position="21"/>
        <end position="243"/>
    </location>
</feature>
<evidence type="ECO:0000256" key="7">
    <source>
        <dbReference type="SAM" id="SignalP"/>
    </source>
</evidence>
<evidence type="ECO:0000256" key="2">
    <source>
        <dbReference type="ARBA" id="ARBA00012925"/>
    </source>
</evidence>
<evidence type="ECO:0000259" key="8">
    <source>
        <dbReference type="PROSITE" id="PS51144"/>
    </source>
</evidence>
<dbReference type="HOGENOM" id="CLU_039326_0_2_7"/>
<keyword evidence="3" id="KW-0479">Metal-binding</keyword>
<dbReference type="SUPFAM" id="SSF51069">
    <property type="entry name" value="Carbonic anhydrase"/>
    <property type="match status" value="1"/>
</dbReference>
<dbReference type="InterPro" id="IPR041891">
    <property type="entry name" value="Alpha_CA_prokaryot-like"/>
</dbReference>
<dbReference type="PANTHER" id="PTHR18952:SF265">
    <property type="entry name" value="CARBONIC ANHYDRASE"/>
    <property type="match status" value="1"/>
</dbReference>
<comment type="similarity">
    <text evidence="1">Belongs to the alpha-carbonic anhydrase family.</text>
</comment>
<evidence type="ECO:0000313" key="10">
    <source>
        <dbReference type="Proteomes" id="UP000031662"/>
    </source>
</evidence>
<evidence type="ECO:0000313" key="9">
    <source>
        <dbReference type="EMBL" id="BAO97200.1"/>
    </source>
</evidence>
<dbReference type="InterPro" id="IPR001148">
    <property type="entry name" value="CA_dom"/>
</dbReference>
<evidence type="ECO:0000256" key="1">
    <source>
        <dbReference type="ARBA" id="ARBA00010718"/>
    </source>
</evidence>
<reference evidence="9 10" key="1">
    <citation type="submission" date="2013-11" db="EMBL/GenBank/DDBJ databases">
        <title>Estimation of Helicobacter pylori bacteriophage ecology using H. pylori isolates.</title>
        <authorList>
            <person name="Uchiyama J."/>
            <person name="Takemura-Uchiyama I."/>
            <person name="Ujihara T."/>
            <person name="Matsuzaki S."/>
        </authorList>
    </citation>
    <scope>NUCLEOTIDE SEQUENCE [LARGE SCALE GENOMIC DNA]</scope>
    <source>
        <strain evidence="9 10">NY40</strain>
    </source>
</reference>
<keyword evidence="7" id="KW-0732">Signal</keyword>
<evidence type="ECO:0000256" key="4">
    <source>
        <dbReference type="ARBA" id="ARBA00022833"/>
    </source>
</evidence>
<evidence type="ECO:0000256" key="5">
    <source>
        <dbReference type="ARBA" id="ARBA00023239"/>
    </source>
</evidence>
<dbReference type="PROSITE" id="PS51144">
    <property type="entry name" value="ALPHA_CA_2"/>
    <property type="match status" value="1"/>
</dbReference>
<dbReference type="GO" id="GO:0004089">
    <property type="term" value="F:carbonate dehydratase activity"/>
    <property type="evidence" value="ECO:0007669"/>
    <property type="project" value="UniProtKB-EC"/>
</dbReference>
<keyword evidence="5" id="KW-0456">Lyase</keyword>
<feature type="chain" id="PRO_5001588758" description="carbonic anhydrase" evidence="7">
    <location>
        <begin position="19"/>
        <end position="247"/>
    </location>
</feature>
<dbReference type="EC" id="4.2.1.1" evidence="2"/>
<dbReference type="Proteomes" id="UP000031662">
    <property type="component" value="Chromosome"/>
</dbReference>
<evidence type="ECO:0000256" key="3">
    <source>
        <dbReference type="ARBA" id="ARBA00022723"/>
    </source>
</evidence>
<dbReference type="InterPro" id="IPR023561">
    <property type="entry name" value="Carbonic_anhydrase_a-class"/>
</dbReference>
<comment type="catalytic activity">
    <reaction evidence="6">
        <text>hydrogencarbonate + H(+) = CO2 + H2O</text>
        <dbReference type="Rhea" id="RHEA:10748"/>
        <dbReference type="ChEBI" id="CHEBI:15377"/>
        <dbReference type="ChEBI" id="CHEBI:15378"/>
        <dbReference type="ChEBI" id="CHEBI:16526"/>
        <dbReference type="ChEBI" id="CHEBI:17544"/>
        <dbReference type="EC" id="4.2.1.1"/>
    </reaction>
</comment>
<dbReference type="InterPro" id="IPR036398">
    <property type="entry name" value="CA_dom_sf"/>
</dbReference>
<dbReference type="PANTHER" id="PTHR18952">
    <property type="entry name" value="CARBONIC ANHYDRASE"/>
    <property type="match status" value="1"/>
</dbReference>
<organism evidence="9 10">
    <name type="scientific">Helicobacter pylori NY40</name>
    <dbReference type="NCBI Taxonomy" id="1426844"/>
    <lineage>
        <taxon>Bacteria</taxon>
        <taxon>Pseudomonadati</taxon>
        <taxon>Campylobacterota</taxon>
        <taxon>Epsilonproteobacteria</taxon>
        <taxon>Campylobacterales</taxon>
        <taxon>Helicobacteraceae</taxon>
        <taxon>Helicobacter</taxon>
    </lineage>
</organism>
<sequence length="247" mass="28357">MKKTFLIALVLAASLIGAENTKWDYKNKENGPHRWDKLHKDFEVCKSGKSQSPINIEHYYHTQDKTDLQFKYAASKPKAVFFTHHTLKASFEPTNHINYRGHDYVLDNVHFHAPMEFLINNKTRPLSTHFVHKDAKGRLLVLAIGFEEGKENPNLDPILEGIQKKQNFKEVALDAFLPKSINYYHFNGSLTAPPCTEGVAWFVIEEPLEVSAKQLAEIKKRMKNSPNQRPVQPDYNTVIIKSSAETR</sequence>
<accession>A0A060PRK5</accession>
<gene>
    <name evidence="9" type="ORF">NY40_0170</name>
</gene>